<name>A0A1S0TX44_LOALO</name>
<protein>
    <submittedName>
        <fullName evidence="1">Uncharacterized protein</fullName>
    </submittedName>
</protein>
<gene>
    <name evidence="1" type="ORF">LOAG_06703</name>
</gene>
<dbReference type="RefSeq" id="XP_003142287.1">
    <property type="nucleotide sequence ID" value="XM_003142239.1"/>
</dbReference>
<proteinExistence type="predicted"/>
<dbReference type="GeneID" id="9944117"/>
<evidence type="ECO:0000313" key="1">
    <source>
        <dbReference type="EMBL" id="EFO21783.1"/>
    </source>
</evidence>
<accession>A0A1S0TX44</accession>
<sequence length="105" mass="12208">MDQKDMDILDGFGLSLSLFSVFEKCLKEVRAWSAINLHQIVGYPFRPMAVETMYHLSWQDYSGHDKKPVMLDFFLLDGMTASLFLHYKTLGLILSFYCVWMNDGQ</sequence>
<dbReference type="CTD" id="9944117"/>
<dbReference type="InParanoid" id="A0A1S0TX44"/>
<reference evidence="1" key="1">
    <citation type="submission" date="2012-04" db="EMBL/GenBank/DDBJ databases">
        <title>The Genome Sequence of Loa loa.</title>
        <authorList>
            <consortium name="The Broad Institute Genome Sequencing Platform"/>
            <consortium name="Broad Institute Genome Sequencing Center for Infectious Disease"/>
            <person name="Nutman T.B."/>
            <person name="Fink D.L."/>
            <person name="Russ C."/>
            <person name="Young S."/>
            <person name="Zeng Q."/>
            <person name="Gargeya S."/>
            <person name="Alvarado L."/>
            <person name="Berlin A."/>
            <person name="Chapman S.B."/>
            <person name="Chen Z."/>
            <person name="Freedman E."/>
            <person name="Gellesch M."/>
            <person name="Goldberg J."/>
            <person name="Griggs A."/>
            <person name="Gujja S."/>
            <person name="Heilman E.R."/>
            <person name="Heiman D."/>
            <person name="Howarth C."/>
            <person name="Mehta T."/>
            <person name="Neiman D."/>
            <person name="Pearson M."/>
            <person name="Roberts A."/>
            <person name="Saif S."/>
            <person name="Shea T."/>
            <person name="Shenoy N."/>
            <person name="Sisk P."/>
            <person name="Stolte C."/>
            <person name="Sykes S."/>
            <person name="White J."/>
            <person name="Yandava C."/>
            <person name="Haas B."/>
            <person name="Henn M.R."/>
            <person name="Nusbaum C."/>
            <person name="Birren B."/>
        </authorList>
    </citation>
    <scope>NUCLEOTIDE SEQUENCE [LARGE SCALE GENOMIC DNA]</scope>
</reference>
<organism evidence="1">
    <name type="scientific">Loa loa</name>
    <name type="common">Eye worm</name>
    <name type="synonym">Filaria loa</name>
    <dbReference type="NCBI Taxonomy" id="7209"/>
    <lineage>
        <taxon>Eukaryota</taxon>
        <taxon>Metazoa</taxon>
        <taxon>Ecdysozoa</taxon>
        <taxon>Nematoda</taxon>
        <taxon>Chromadorea</taxon>
        <taxon>Rhabditida</taxon>
        <taxon>Spirurina</taxon>
        <taxon>Spiruromorpha</taxon>
        <taxon>Filarioidea</taxon>
        <taxon>Onchocercidae</taxon>
        <taxon>Loa</taxon>
    </lineage>
</organism>
<dbReference type="EMBL" id="JH712126">
    <property type="protein sequence ID" value="EFO21783.1"/>
    <property type="molecule type" value="Genomic_DNA"/>
</dbReference>
<dbReference type="KEGG" id="loa:LOAG_06703"/>
<dbReference type="AlphaFoldDB" id="A0A1S0TX44"/>